<comment type="catalytic activity">
    <reaction evidence="1">
        <text>ATP + protein L-histidine = ADP + protein N-phospho-L-histidine.</text>
        <dbReference type="EC" id="2.7.13.3"/>
    </reaction>
</comment>
<feature type="domain" description="PAC" evidence="8">
    <location>
        <begin position="73"/>
        <end position="123"/>
    </location>
</feature>
<dbReference type="InterPro" id="IPR036890">
    <property type="entry name" value="HATPase_C_sf"/>
</dbReference>
<accession>A0ABU9KV58</accession>
<reference evidence="9 10" key="1">
    <citation type="submission" date="2024-04" db="EMBL/GenBank/DDBJ databases">
        <title>Methanococcoides sp. LMO-2.</title>
        <authorList>
            <person name="Liang L."/>
        </authorList>
    </citation>
    <scope>NUCLEOTIDE SEQUENCE [LARGE SCALE GENOMIC DNA]</scope>
    <source>
        <strain evidence="9 10">LMO-2</strain>
    </source>
</reference>
<dbReference type="InterPro" id="IPR001610">
    <property type="entry name" value="PAC"/>
</dbReference>
<dbReference type="CDD" id="cd00082">
    <property type="entry name" value="HisKA"/>
    <property type="match status" value="1"/>
</dbReference>
<dbReference type="Proteomes" id="UP001396646">
    <property type="component" value="Unassembled WGS sequence"/>
</dbReference>
<evidence type="ECO:0000256" key="1">
    <source>
        <dbReference type="ARBA" id="ARBA00000085"/>
    </source>
</evidence>
<dbReference type="SMART" id="SM00091">
    <property type="entry name" value="PAS"/>
    <property type="match status" value="2"/>
</dbReference>
<dbReference type="EC" id="2.7.13.3" evidence="2"/>
<dbReference type="GO" id="GO:0016301">
    <property type="term" value="F:kinase activity"/>
    <property type="evidence" value="ECO:0007669"/>
    <property type="project" value="UniProtKB-KW"/>
</dbReference>
<dbReference type="Gene3D" id="1.10.287.130">
    <property type="match status" value="1"/>
</dbReference>
<dbReference type="RefSeq" id="WP_342127850.1">
    <property type="nucleotide sequence ID" value="NZ_JBCAUS010000007.1"/>
</dbReference>
<dbReference type="SMART" id="SM00387">
    <property type="entry name" value="HATPase_c"/>
    <property type="match status" value="1"/>
</dbReference>
<keyword evidence="3" id="KW-0597">Phosphoprotein</keyword>
<evidence type="ECO:0000259" key="8">
    <source>
        <dbReference type="PROSITE" id="PS50113"/>
    </source>
</evidence>
<proteinExistence type="predicted"/>
<dbReference type="InterPro" id="IPR004358">
    <property type="entry name" value="Sig_transdc_His_kin-like_C"/>
</dbReference>
<sequence length="483" mass="53646">MEQYFETIFNSVNDGILIHTFDGRFLEVNRIMCNDLGYQKDELLQMTAMDITPPELRKITGKQIAEKMEQGGGFVETVTICKDGTPVPVELNVRPIEYKGTPAVLAVARNITERKIAERKLRESEEKFKTVFESANDGIYVTALDGRLLEVNKIACKQLGYTRSELLQMRPQDIDFFADAKEVGNIIDQLLQDGHNLFESILVRKDGSTFPVEVSIQLIDYMGEKAILGVSRDMTEHKQANEAMLNAKIAAEDASRAKSKFLTNVSHELRAPLNSIIGFSEVLCSEDAGSLNDLQKRYVSNVHKSGKHLLELINEILDLSKVEAGKMELNPEKVGVYSIINEIKESMMPLATEKGIELEYDIGPENTFIVADALKLRQIIYNLVSNAIKFTERGGSVTIETLSSDDQISVLVKDTGIGISSGDQTKIFQPFVQIDPSNEKKYSGTGLGLSLVRSFVEMHGGEVWVESEVGNGSTFGFSIPTDQ</sequence>
<dbReference type="Gene3D" id="3.30.565.10">
    <property type="entry name" value="Histidine kinase-like ATPase, C-terminal domain"/>
    <property type="match status" value="1"/>
</dbReference>
<evidence type="ECO:0000259" key="6">
    <source>
        <dbReference type="PROSITE" id="PS50109"/>
    </source>
</evidence>
<evidence type="ECO:0000259" key="7">
    <source>
        <dbReference type="PROSITE" id="PS50112"/>
    </source>
</evidence>
<keyword evidence="10" id="KW-1185">Reference proteome</keyword>
<dbReference type="InterPro" id="IPR000700">
    <property type="entry name" value="PAS-assoc_C"/>
</dbReference>
<feature type="domain" description="Histidine kinase" evidence="6">
    <location>
        <begin position="264"/>
        <end position="483"/>
    </location>
</feature>
<dbReference type="PROSITE" id="PS50113">
    <property type="entry name" value="PAC"/>
    <property type="match status" value="2"/>
</dbReference>
<dbReference type="InterPro" id="IPR003594">
    <property type="entry name" value="HATPase_dom"/>
</dbReference>
<dbReference type="PROSITE" id="PS50112">
    <property type="entry name" value="PAS"/>
    <property type="match status" value="2"/>
</dbReference>
<name>A0ABU9KV58_9EURY</name>
<dbReference type="PANTHER" id="PTHR43047">
    <property type="entry name" value="TWO-COMPONENT HISTIDINE PROTEIN KINASE"/>
    <property type="match status" value="1"/>
</dbReference>
<feature type="domain" description="PAC" evidence="8">
    <location>
        <begin position="196"/>
        <end position="246"/>
    </location>
</feature>
<dbReference type="InterPro" id="IPR005467">
    <property type="entry name" value="His_kinase_dom"/>
</dbReference>
<keyword evidence="4" id="KW-0808">Transferase</keyword>
<protein>
    <recommendedName>
        <fullName evidence="2">histidine kinase</fullName>
        <ecNumber evidence="2">2.7.13.3</ecNumber>
    </recommendedName>
</protein>
<dbReference type="PRINTS" id="PR00344">
    <property type="entry name" value="BCTRLSENSOR"/>
</dbReference>
<feature type="domain" description="PAS" evidence="7">
    <location>
        <begin position="124"/>
        <end position="167"/>
    </location>
</feature>
<dbReference type="InterPro" id="IPR036097">
    <property type="entry name" value="HisK_dim/P_sf"/>
</dbReference>
<dbReference type="InterPro" id="IPR003661">
    <property type="entry name" value="HisK_dim/P_dom"/>
</dbReference>
<evidence type="ECO:0000256" key="2">
    <source>
        <dbReference type="ARBA" id="ARBA00012438"/>
    </source>
</evidence>
<evidence type="ECO:0000256" key="4">
    <source>
        <dbReference type="ARBA" id="ARBA00022679"/>
    </source>
</evidence>
<comment type="caution">
    <text evidence="9">The sequence shown here is derived from an EMBL/GenBank/DDBJ whole genome shotgun (WGS) entry which is preliminary data.</text>
</comment>
<dbReference type="Pfam" id="PF02518">
    <property type="entry name" value="HATPase_c"/>
    <property type="match status" value="1"/>
</dbReference>
<organism evidence="9 10">
    <name type="scientific">Methanococcoides cohabitans</name>
    <dbReference type="NCBI Taxonomy" id="3136559"/>
    <lineage>
        <taxon>Archaea</taxon>
        <taxon>Methanobacteriati</taxon>
        <taxon>Methanobacteriota</taxon>
        <taxon>Stenosarchaea group</taxon>
        <taxon>Methanomicrobia</taxon>
        <taxon>Methanosarcinales</taxon>
        <taxon>Methanosarcinaceae</taxon>
        <taxon>Methanococcoides</taxon>
    </lineage>
</organism>
<dbReference type="InterPro" id="IPR000014">
    <property type="entry name" value="PAS"/>
</dbReference>
<evidence type="ECO:0000313" key="10">
    <source>
        <dbReference type="Proteomes" id="UP001396646"/>
    </source>
</evidence>
<feature type="domain" description="PAS" evidence="7">
    <location>
        <begin position="1"/>
        <end position="71"/>
    </location>
</feature>
<dbReference type="PROSITE" id="PS50109">
    <property type="entry name" value="HIS_KIN"/>
    <property type="match status" value="1"/>
</dbReference>
<dbReference type="PANTHER" id="PTHR43047:SF72">
    <property type="entry name" value="OSMOSENSING HISTIDINE PROTEIN KINASE SLN1"/>
    <property type="match status" value="1"/>
</dbReference>
<dbReference type="EMBL" id="JBCAUS010000007">
    <property type="protein sequence ID" value="MEL4306243.1"/>
    <property type="molecule type" value="Genomic_DNA"/>
</dbReference>
<evidence type="ECO:0000256" key="5">
    <source>
        <dbReference type="ARBA" id="ARBA00022777"/>
    </source>
</evidence>
<evidence type="ECO:0000313" key="9">
    <source>
        <dbReference type="EMBL" id="MEL4306243.1"/>
    </source>
</evidence>
<dbReference type="Pfam" id="PF00512">
    <property type="entry name" value="HisKA"/>
    <property type="match status" value="1"/>
</dbReference>
<gene>
    <name evidence="9" type="ORF">WOA13_10470</name>
</gene>
<evidence type="ECO:0000256" key="3">
    <source>
        <dbReference type="ARBA" id="ARBA00022553"/>
    </source>
</evidence>
<keyword evidence="5 9" id="KW-0418">Kinase</keyword>
<dbReference type="SUPFAM" id="SSF55874">
    <property type="entry name" value="ATPase domain of HSP90 chaperone/DNA topoisomerase II/histidine kinase"/>
    <property type="match status" value="1"/>
</dbReference>
<dbReference type="Pfam" id="PF13426">
    <property type="entry name" value="PAS_9"/>
    <property type="match status" value="2"/>
</dbReference>
<dbReference type="CDD" id="cd00130">
    <property type="entry name" value="PAS"/>
    <property type="match status" value="2"/>
</dbReference>
<dbReference type="SUPFAM" id="SSF55785">
    <property type="entry name" value="PYP-like sensor domain (PAS domain)"/>
    <property type="match status" value="2"/>
</dbReference>
<dbReference type="SMART" id="SM00388">
    <property type="entry name" value="HisKA"/>
    <property type="match status" value="1"/>
</dbReference>
<dbReference type="InterPro" id="IPR035965">
    <property type="entry name" value="PAS-like_dom_sf"/>
</dbReference>
<dbReference type="Gene3D" id="3.30.450.20">
    <property type="entry name" value="PAS domain"/>
    <property type="match status" value="2"/>
</dbReference>
<dbReference type="SUPFAM" id="SSF47384">
    <property type="entry name" value="Homodimeric domain of signal transducing histidine kinase"/>
    <property type="match status" value="1"/>
</dbReference>
<dbReference type="NCBIfam" id="TIGR00229">
    <property type="entry name" value="sensory_box"/>
    <property type="match status" value="2"/>
</dbReference>
<dbReference type="SMART" id="SM00086">
    <property type="entry name" value="PAC"/>
    <property type="match status" value="2"/>
</dbReference>
<dbReference type="CDD" id="cd16922">
    <property type="entry name" value="HATPase_EvgS-ArcB-TorS-like"/>
    <property type="match status" value="1"/>
</dbReference>